<accession>S4RVK6</accession>
<reference evidence="11" key="1">
    <citation type="submission" date="2025-08" db="UniProtKB">
        <authorList>
            <consortium name="Ensembl"/>
        </authorList>
    </citation>
    <scope>IDENTIFICATION</scope>
</reference>
<dbReference type="STRING" id="7757.ENSPMAP00000009246"/>
<comment type="catalytic activity">
    <reaction evidence="9 10">
        <text>an alpha-D-Man-(1-&gt;2)-alpha-D-Man-(1-&gt;2)-alpha-D-Man-(1-&gt;3)-[alpha-D-Man-(1-&gt;6)]-beta-D-Man-(1-&gt;4)-beta-D-GlcNAc-(1-&gt;4)-alpha-D-GlcNAc-diphospho-di-trans,poly-cis-dolichol + a di-trans,poly-cis-dolichyl beta-D-mannosyl phosphate = an alpha-D-Man-(1-&gt;2)-alpha-D-Man-(1-&gt;2)-alpha-D-Man-(1-&gt;3)-[alpha-D-Man-(1-&gt;3)-alpha-D-Man-(1-&gt;6)]-beta-D-Man-(1-&gt;4)-beta-D-GlcNAc-(1-&gt;4)-alpha-D-GlcNAc-diphospho-di-trans,poly-cis-dolichol + a di-trans,poly-cis-dolichyl phosphate + H(+)</text>
        <dbReference type="Rhea" id="RHEA:29527"/>
        <dbReference type="Rhea" id="RHEA-COMP:19498"/>
        <dbReference type="Rhea" id="RHEA-COMP:19501"/>
        <dbReference type="Rhea" id="RHEA-COMP:19516"/>
        <dbReference type="Rhea" id="RHEA-COMP:19517"/>
        <dbReference type="ChEBI" id="CHEBI:15378"/>
        <dbReference type="ChEBI" id="CHEBI:57683"/>
        <dbReference type="ChEBI" id="CHEBI:58211"/>
        <dbReference type="ChEBI" id="CHEBI:132515"/>
        <dbReference type="ChEBI" id="CHEBI:132516"/>
        <dbReference type="EC" id="2.4.1.258"/>
    </reaction>
    <physiologicalReaction direction="left-to-right" evidence="9 10">
        <dbReference type="Rhea" id="RHEA:29528"/>
    </physiologicalReaction>
</comment>
<dbReference type="HOGENOM" id="CLU_035382_0_0_1"/>
<proteinExistence type="predicted"/>
<dbReference type="EC" id="2.4.1.258" evidence="10"/>
<dbReference type="Ensembl" id="ENSPMAT00000009286.1">
    <property type="protein sequence ID" value="ENSPMAP00000009246.1"/>
    <property type="gene ID" value="ENSPMAG00000008395.1"/>
</dbReference>
<dbReference type="GO" id="GO:0005789">
    <property type="term" value="C:endoplasmic reticulum membrane"/>
    <property type="evidence" value="ECO:0007669"/>
    <property type="project" value="UniProtKB-SubCell"/>
</dbReference>
<evidence type="ECO:0000256" key="7">
    <source>
        <dbReference type="ARBA" id="ARBA00022989"/>
    </source>
</evidence>
<dbReference type="InterPro" id="IPR007873">
    <property type="entry name" value="Glycosyltransferase_ALG3"/>
</dbReference>
<organism evidence="11">
    <name type="scientific">Petromyzon marinus</name>
    <name type="common">Sea lamprey</name>
    <dbReference type="NCBI Taxonomy" id="7757"/>
    <lineage>
        <taxon>Eukaryota</taxon>
        <taxon>Metazoa</taxon>
        <taxon>Chordata</taxon>
        <taxon>Craniata</taxon>
        <taxon>Vertebrata</taxon>
        <taxon>Cyclostomata</taxon>
        <taxon>Hyperoartia</taxon>
        <taxon>Petromyzontiformes</taxon>
        <taxon>Petromyzontidae</taxon>
        <taxon>Petromyzon</taxon>
    </lineage>
</organism>
<keyword evidence="7 10" id="KW-1133">Transmembrane helix</keyword>
<evidence type="ECO:0000256" key="1">
    <source>
        <dbReference type="ARBA" id="ARBA00004477"/>
    </source>
</evidence>
<keyword evidence="6 10" id="KW-0256">Endoplasmic reticulum</keyword>
<sequence length="352" mass="39802">MKLQGGTGPLVYPAGFVYVYSLLYHVTERGADVRRAQYIFAVLYLVTLVLVFRIYARVRRVPPYALFFMCCASYRVHSIFVLRLFNDPVAMAILFASVNLLLDRRWTLGCLVFSLAVSVKMNVLLFAPGLLFVLLRELGPARAVPRLAACAALQVVLGLPFLLANPLGYATRAFDLGRSFLFEWTVNWRLLPEWLFLHRGFHAALLAAHLAVLLLYAHRHWSRPGEGLLGLLKAPTKKKKRDPMTDDHIMAFVLFSSNLVGVCFARSLHYQFYVWYFHSLPFLLWCCPLGSMAPLLRHRVLVLGVIELAWNTYPSTKISSLALHVCHVLILLALRPTPPPPLPTDPAIPQPR</sequence>
<feature type="transmembrane region" description="Helical" evidence="10">
    <location>
        <begin position="249"/>
        <end position="269"/>
    </location>
</feature>
<dbReference type="PANTHER" id="PTHR12646">
    <property type="entry name" value="NOT56 - RELATED"/>
    <property type="match status" value="1"/>
</dbReference>
<dbReference type="GeneTree" id="ENSGT00390000013904"/>
<evidence type="ECO:0000313" key="11">
    <source>
        <dbReference type="Ensembl" id="ENSPMAP00000009246.1"/>
    </source>
</evidence>
<keyword evidence="8 10" id="KW-0472">Membrane</keyword>
<evidence type="ECO:0000256" key="10">
    <source>
        <dbReference type="RuleBase" id="RU364047"/>
    </source>
</evidence>
<reference evidence="11" key="2">
    <citation type="submission" date="2025-09" db="UniProtKB">
        <authorList>
            <consortium name="Ensembl"/>
        </authorList>
    </citation>
    <scope>IDENTIFICATION</scope>
</reference>
<name>S4RVK6_PETMA</name>
<evidence type="ECO:0000256" key="5">
    <source>
        <dbReference type="ARBA" id="ARBA00022692"/>
    </source>
</evidence>
<keyword evidence="5 10" id="KW-0812">Transmembrane</keyword>
<feature type="transmembrane region" description="Helical" evidence="10">
    <location>
        <begin position="106"/>
        <end position="135"/>
    </location>
</feature>
<feature type="transmembrane region" description="Helical" evidence="10">
    <location>
        <begin position="147"/>
        <end position="169"/>
    </location>
</feature>
<protein>
    <recommendedName>
        <fullName evidence="10">Dol-P-Man:Man(5)GlcNAc(2)-PP-Dol alpha-1,3-mannosyltransferase</fullName>
        <ecNumber evidence="10">2.4.1.258</ecNumber>
    </recommendedName>
    <alternativeName>
        <fullName evidence="10">Dol-P-Man-dependent alpha(1-3)-mannosyltransferase</fullName>
    </alternativeName>
</protein>
<keyword evidence="3 10" id="KW-0328">Glycosyltransferase</keyword>
<evidence type="ECO:0000256" key="2">
    <source>
        <dbReference type="ARBA" id="ARBA00004922"/>
    </source>
</evidence>
<dbReference type="UniPathway" id="UPA00378"/>
<evidence type="ECO:0000256" key="3">
    <source>
        <dbReference type="ARBA" id="ARBA00022676"/>
    </source>
</evidence>
<dbReference type="GO" id="GO:0052925">
    <property type="term" value="F:dol-P-Man:Man(5)GlcNAc(2)-PP-Dol alpha-1,3-mannosyltransferase activity"/>
    <property type="evidence" value="ECO:0007669"/>
    <property type="project" value="UniProtKB-EC"/>
</dbReference>
<evidence type="ECO:0000256" key="9">
    <source>
        <dbReference type="ARBA" id="ARBA00049506"/>
    </source>
</evidence>
<evidence type="ECO:0000256" key="6">
    <source>
        <dbReference type="ARBA" id="ARBA00022824"/>
    </source>
</evidence>
<comment type="function">
    <text evidence="10">Dol-P-Man:Man(5)GlcNAc(2)-PP-Dol alpha-1,3-mannosyltransferase that operates in the biosynthetic pathway of dolichol-linked oligosaccharides, the glycan precursors employed in protein asparagine (N)-glycosylation. The assembly of dolichol-linked oligosaccharides begins on the cytosolic side of the endoplasmic reticulum membrane and finishes in its lumen. The sequential addition of sugars to dolichol pyrophosphate produces dolichol-linked oligosaccharides containing fourteen sugars, including two GlcNAcs, nine mannoses and three glucoses. Once assembled, the oligosaccharide is transferred from the lipid to nascent proteins by oligosaccharyltransferases. In the lumen of the endoplasmic reticulum, adds the first dolichyl beta-D-mannosyl phosphate derived mannose in an alpha-1,3 linkage to Man(5)GlcNAc(2)-PP-dolichol to produce Man(6)GlcNAc(2)-PP-dolichol.</text>
</comment>
<evidence type="ECO:0000256" key="8">
    <source>
        <dbReference type="ARBA" id="ARBA00023136"/>
    </source>
</evidence>
<feature type="transmembrane region" description="Helical" evidence="10">
    <location>
        <begin position="275"/>
        <end position="296"/>
    </location>
</feature>
<dbReference type="PANTHER" id="PTHR12646:SF0">
    <property type="entry name" value="DOL-P-MAN:MAN(5)GLCNAC(2)-PP-DOL ALPHA-1,3-MANNOSYLTRANSFERASE"/>
    <property type="match status" value="1"/>
</dbReference>
<feature type="transmembrane region" description="Helical" evidence="10">
    <location>
        <begin position="38"/>
        <end position="56"/>
    </location>
</feature>
<dbReference type="AlphaFoldDB" id="S4RVK6"/>
<comment type="subcellular location">
    <subcellularLocation>
        <location evidence="1 10">Endoplasmic reticulum membrane</location>
        <topology evidence="1 10">Multi-pass membrane protein</topology>
    </subcellularLocation>
</comment>
<feature type="transmembrane region" description="Helical" evidence="10">
    <location>
        <begin position="7"/>
        <end position="26"/>
    </location>
</feature>
<dbReference type="Pfam" id="PF05208">
    <property type="entry name" value="ALG3"/>
    <property type="match status" value="1"/>
</dbReference>
<keyword evidence="4 10" id="KW-0808">Transferase</keyword>
<evidence type="ECO:0000256" key="4">
    <source>
        <dbReference type="ARBA" id="ARBA00022679"/>
    </source>
</evidence>
<dbReference type="OMA" id="DWETYMI"/>
<feature type="transmembrane region" description="Helical" evidence="10">
    <location>
        <begin position="196"/>
        <end position="217"/>
    </location>
</feature>
<comment type="pathway">
    <text evidence="2 10">Protein modification; protein glycosylation.</text>
</comment>